<feature type="domain" description="Sec23/Sec24 helical" evidence="3">
    <location>
        <begin position="887"/>
        <end position="947"/>
    </location>
</feature>
<proteinExistence type="predicted"/>
<dbReference type="PANTHER" id="PTHR13803:SF4">
    <property type="entry name" value="SECRETORY 24CD, ISOFORM C"/>
    <property type="match status" value="1"/>
</dbReference>
<feature type="domain" description="Sec23/Sec24 beta-sandwich" evidence="4">
    <location>
        <begin position="735"/>
        <end position="831"/>
    </location>
</feature>
<accession>A0A1E7FGG4</accession>
<dbReference type="Gene3D" id="2.30.30.380">
    <property type="entry name" value="Zn-finger domain of Sec23/24"/>
    <property type="match status" value="1"/>
</dbReference>
<dbReference type="GO" id="GO:0090110">
    <property type="term" value="P:COPII-coated vesicle cargo loading"/>
    <property type="evidence" value="ECO:0007669"/>
    <property type="project" value="TreeGrafter"/>
</dbReference>
<dbReference type="InterPro" id="IPR036174">
    <property type="entry name" value="Znf_Sec23_Sec24_sf"/>
</dbReference>
<feature type="compositionally biased region" description="Pro residues" evidence="1">
    <location>
        <begin position="133"/>
        <end position="145"/>
    </location>
</feature>
<protein>
    <submittedName>
        <fullName evidence="5">Beta-sandwich domain of Sec23/24</fullName>
    </submittedName>
</protein>
<feature type="compositionally biased region" description="Pro residues" evidence="1">
    <location>
        <begin position="1"/>
        <end position="14"/>
    </location>
</feature>
<dbReference type="InterPro" id="IPR036465">
    <property type="entry name" value="vWFA_dom_sf"/>
</dbReference>
<dbReference type="Gene3D" id="1.20.120.730">
    <property type="entry name" value="Sec23/Sec24 helical domain"/>
    <property type="match status" value="1"/>
</dbReference>
<feature type="compositionally biased region" description="Low complexity" evidence="1">
    <location>
        <begin position="54"/>
        <end position="67"/>
    </location>
</feature>
<evidence type="ECO:0000259" key="3">
    <source>
        <dbReference type="Pfam" id="PF04815"/>
    </source>
</evidence>
<feature type="compositionally biased region" description="Pro residues" evidence="1">
    <location>
        <begin position="43"/>
        <end position="53"/>
    </location>
</feature>
<feature type="region of interest" description="Disordered" evidence="1">
    <location>
        <begin position="1"/>
        <end position="215"/>
    </location>
</feature>
<evidence type="ECO:0000256" key="1">
    <source>
        <dbReference type="SAM" id="MobiDB-lite"/>
    </source>
</evidence>
<dbReference type="InterPro" id="IPR036175">
    <property type="entry name" value="Sec23/24_helical_dom_sf"/>
</dbReference>
<dbReference type="SUPFAM" id="SSF82919">
    <property type="entry name" value="Zn-finger domain of Sec23/24"/>
    <property type="match status" value="1"/>
</dbReference>
<dbReference type="SUPFAM" id="SSF81995">
    <property type="entry name" value="beta-sandwich domain of Sec23/24"/>
    <property type="match status" value="1"/>
</dbReference>
<dbReference type="InterPro" id="IPR006896">
    <property type="entry name" value="Sec23/24_trunk_dom"/>
</dbReference>
<evidence type="ECO:0000313" key="5">
    <source>
        <dbReference type="EMBL" id="OEU17262.1"/>
    </source>
</evidence>
<name>A0A1E7FGG4_9STRA</name>
<dbReference type="KEGG" id="fcy:FRACYDRAFT_237672"/>
<dbReference type="GO" id="GO:0030127">
    <property type="term" value="C:COPII vesicle coat"/>
    <property type="evidence" value="ECO:0007669"/>
    <property type="project" value="InterPro"/>
</dbReference>
<gene>
    <name evidence="5" type="ORF">FRACYDRAFT_237672</name>
</gene>
<keyword evidence="6" id="KW-1185">Reference proteome</keyword>
<dbReference type="InterPro" id="IPR050550">
    <property type="entry name" value="SEC23_SEC24_subfamily"/>
</dbReference>
<dbReference type="SUPFAM" id="SSF53300">
    <property type="entry name" value="vWA-like"/>
    <property type="match status" value="1"/>
</dbReference>
<dbReference type="Proteomes" id="UP000095751">
    <property type="component" value="Unassembled WGS sequence"/>
</dbReference>
<dbReference type="InterPro" id="IPR012990">
    <property type="entry name" value="Beta-sandwich_Sec23_24"/>
</dbReference>
<evidence type="ECO:0000313" key="6">
    <source>
        <dbReference type="Proteomes" id="UP000095751"/>
    </source>
</evidence>
<dbReference type="GO" id="GO:0070971">
    <property type="term" value="C:endoplasmic reticulum exit site"/>
    <property type="evidence" value="ECO:0007669"/>
    <property type="project" value="TreeGrafter"/>
</dbReference>
<dbReference type="EMBL" id="KV784357">
    <property type="protein sequence ID" value="OEU17262.1"/>
    <property type="molecule type" value="Genomic_DNA"/>
</dbReference>
<dbReference type="Pfam" id="PF04815">
    <property type="entry name" value="Sec23_helical"/>
    <property type="match status" value="1"/>
</dbReference>
<feature type="compositionally biased region" description="Low complexity" evidence="1">
    <location>
        <begin position="118"/>
        <end position="132"/>
    </location>
</feature>
<dbReference type="AlphaFoldDB" id="A0A1E7FGG4"/>
<sequence length="1161" mass="129503">MSFPPPPPPPPQPPQQQKSRNQFPPPPPPQPQQHHNQQHFQRRPPPPPPPPPKQQQQQQQQQPQNQYLPPPPPQPPHLQQSIGNNDQPSHNSHPGNYGQQQQQQSFQSRHPPPPSPMSAPSFPSSSTRYPNLLPIPPSSNPPPFPGHDQNSYNQQHYHQQHQGNNNINTNQQQQQQQQPVYPSQQSAHQYPQNNSQQQQQQPPSCPPLFTRPQMDGEINIDAPLPIYYPKGCWSNDNPDQNELPPAADSRFISLDDGNAAPDFIRSTMYRLPSDRHILRSATGDSEDTNHAHDYMGLLCTPLAFPSADHPAPPSDFILGSKNTEEAVLPDSGGLGRVPVDYTTNRDAPPRCSRCYAYVNPYWTISKCNFCGRSNNSFGLGSSGSTQSQYGEKVGTVDYPVQGPYITRTSSGPVRPNWIFCVDLTCPKVIDYIDLILDEIWPAFYQNIVMAHIETTQNQHGRPVVLPRVAMAFVCSTGIYIPQKTQIRQDELVPLSQDGFIVMPDVAHDEAFSPLPLSEWSWSFPNEYADLLGLWNSRIRPVLLPQLIRNRVQNYHKNPSSTSQAERKGGYSMSAGGAALEFLVDALEESGGRAVLWTWRRPNYGLGALVDRERVSGGNNNSSRNSSSNIGGTSLYMPLQDSITNPKVQKDPNLKAAADFYTQLGKRCIKAKVALDIVLHTNPDVTQSFLDVATMGRLCEISGGRLIWIDKVSYESTEVWKKAIHEELVRPLYLSGWDVIFKARCSQGLQIRSIVSSVGSLRPSSSIGQDDELELSVVTPETCLGVTLEHRIGGLPTPKDDKFAFVQTALLYTNPWTGDRRIRISTLAIRVTSEPKQVLPAIDFGALAALQLRMNFPHSNYSSSSKFSLDGIAATFDASSPDQKGDSILTDARHDMFTACRQVLVAHRKLISKYQAPPMGQLLIPESLQLWPLFVMSAAKSPLLRPSVPRRGTGTQSAVPSPRGDERAYYIYHARKVCPSSSMLLVNPLLFDVGESLGLYDERPLGEVGREIATYQWKKLREPGSSILDPMTDLKNSPVVDLPSPLPVTVSNLAEDGIYLLDTCFVIFVLIEQGVDDDQILNEDLQSKIHTAVQQFQLWSQVGREPKCLRPTASLPIVMVRQKTDVAQYQALLRWMVLDATTHDKDFGTFCTSLQQQIYKRI</sequence>
<dbReference type="GO" id="GO:0000149">
    <property type="term" value="F:SNARE binding"/>
    <property type="evidence" value="ECO:0007669"/>
    <property type="project" value="TreeGrafter"/>
</dbReference>
<feature type="compositionally biased region" description="Polar residues" evidence="1">
    <location>
        <begin position="81"/>
        <end position="98"/>
    </location>
</feature>
<dbReference type="InterPro" id="IPR006900">
    <property type="entry name" value="Sec23/24_helical_dom"/>
</dbReference>
<evidence type="ECO:0000259" key="4">
    <source>
        <dbReference type="Pfam" id="PF08033"/>
    </source>
</evidence>
<dbReference type="Gene3D" id="2.60.40.1670">
    <property type="entry name" value="beta-sandwich domain of Sec23/24"/>
    <property type="match status" value="1"/>
</dbReference>
<dbReference type="Pfam" id="PF08033">
    <property type="entry name" value="Sec23_BS"/>
    <property type="match status" value="1"/>
</dbReference>
<evidence type="ECO:0000259" key="2">
    <source>
        <dbReference type="Pfam" id="PF04811"/>
    </source>
</evidence>
<reference evidence="5 6" key="1">
    <citation type="submission" date="2016-09" db="EMBL/GenBank/DDBJ databases">
        <title>Extensive genetic diversity and differential bi-allelic expression allows diatom success in the polar Southern Ocean.</title>
        <authorList>
            <consortium name="DOE Joint Genome Institute"/>
            <person name="Mock T."/>
            <person name="Otillar R.P."/>
            <person name="Strauss J."/>
            <person name="Dupont C."/>
            <person name="Frickenhaus S."/>
            <person name="Maumus F."/>
            <person name="Mcmullan M."/>
            <person name="Sanges R."/>
            <person name="Schmutz J."/>
            <person name="Toseland A."/>
            <person name="Valas R."/>
            <person name="Veluchamy A."/>
            <person name="Ward B.J."/>
            <person name="Allen A."/>
            <person name="Barry K."/>
            <person name="Falciatore A."/>
            <person name="Ferrante M."/>
            <person name="Fortunato A.E."/>
            <person name="Gloeckner G."/>
            <person name="Gruber A."/>
            <person name="Hipkin R."/>
            <person name="Janech M."/>
            <person name="Kroth P."/>
            <person name="Leese F."/>
            <person name="Lindquist E."/>
            <person name="Lyon B.R."/>
            <person name="Martin J."/>
            <person name="Mayer C."/>
            <person name="Parker M."/>
            <person name="Quesneville H."/>
            <person name="Raymond J."/>
            <person name="Uhlig C."/>
            <person name="Valentin K.U."/>
            <person name="Worden A.Z."/>
            <person name="Armbrust E.V."/>
            <person name="Bowler C."/>
            <person name="Green B."/>
            <person name="Moulton V."/>
            <person name="Van Oosterhout C."/>
            <person name="Grigoriev I."/>
        </authorList>
    </citation>
    <scope>NUCLEOTIDE SEQUENCE [LARGE SCALE GENOMIC DNA]</scope>
    <source>
        <strain evidence="5 6">CCMP1102</strain>
    </source>
</reference>
<dbReference type="SUPFAM" id="SSF81811">
    <property type="entry name" value="Helical domain of Sec23/24"/>
    <property type="match status" value="1"/>
</dbReference>
<dbReference type="GO" id="GO:0006886">
    <property type="term" value="P:intracellular protein transport"/>
    <property type="evidence" value="ECO:0007669"/>
    <property type="project" value="InterPro"/>
</dbReference>
<dbReference type="OrthoDB" id="49016at2759"/>
<feature type="compositionally biased region" description="Low complexity" evidence="1">
    <location>
        <begin position="99"/>
        <end position="109"/>
    </location>
</feature>
<dbReference type="GO" id="GO:0008270">
    <property type="term" value="F:zinc ion binding"/>
    <property type="evidence" value="ECO:0007669"/>
    <property type="project" value="InterPro"/>
</dbReference>
<feature type="domain" description="Sec23/Sec24 trunk" evidence="2">
    <location>
        <begin position="574"/>
        <end position="712"/>
    </location>
</feature>
<dbReference type="PANTHER" id="PTHR13803">
    <property type="entry name" value="SEC24-RELATED PROTEIN"/>
    <property type="match status" value="1"/>
</dbReference>
<dbReference type="InParanoid" id="A0A1E7FGG4"/>
<organism evidence="5 6">
    <name type="scientific">Fragilariopsis cylindrus CCMP1102</name>
    <dbReference type="NCBI Taxonomy" id="635003"/>
    <lineage>
        <taxon>Eukaryota</taxon>
        <taxon>Sar</taxon>
        <taxon>Stramenopiles</taxon>
        <taxon>Ochrophyta</taxon>
        <taxon>Bacillariophyta</taxon>
        <taxon>Bacillariophyceae</taxon>
        <taxon>Bacillariophycidae</taxon>
        <taxon>Bacillariales</taxon>
        <taxon>Bacillariaceae</taxon>
        <taxon>Fragilariopsis</taxon>
    </lineage>
</organism>
<feature type="compositionally biased region" description="Low complexity" evidence="1">
    <location>
        <begin position="149"/>
        <end position="202"/>
    </location>
</feature>
<dbReference type="Pfam" id="PF04811">
    <property type="entry name" value="Sec23_trunk"/>
    <property type="match status" value="1"/>
</dbReference>
<dbReference type="Gene3D" id="3.40.50.410">
    <property type="entry name" value="von Willebrand factor, type A domain"/>
    <property type="match status" value="1"/>
</dbReference>